<proteinExistence type="predicted"/>
<keyword evidence="3" id="KW-1185">Reference proteome</keyword>
<organism evidence="2 3">
    <name type="scientific">Desulfocucumis palustris</name>
    <dbReference type="NCBI Taxonomy" id="1898651"/>
    <lineage>
        <taxon>Bacteria</taxon>
        <taxon>Bacillati</taxon>
        <taxon>Bacillota</taxon>
        <taxon>Clostridia</taxon>
        <taxon>Eubacteriales</taxon>
        <taxon>Desulfocucumaceae</taxon>
        <taxon>Desulfocucumis</taxon>
    </lineage>
</organism>
<dbReference type="AlphaFoldDB" id="A0A2L2XMH4"/>
<gene>
    <name evidence="2" type="ORF">DCCM_4274</name>
</gene>
<keyword evidence="1" id="KW-0812">Transmembrane</keyword>
<accession>A0A2L2XMH4</accession>
<keyword evidence="1" id="KW-1133">Transmembrane helix</keyword>
<reference evidence="3" key="1">
    <citation type="submission" date="2018-02" db="EMBL/GenBank/DDBJ databases">
        <title>Genome sequence of Desulfocucumis palustris strain NAW-5.</title>
        <authorList>
            <person name="Watanabe M."/>
            <person name="Kojima H."/>
            <person name="Fukui M."/>
        </authorList>
    </citation>
    <scope>NUCLEOTIDE SEQUENCE [LARGE SCALE GENOMIC DNA]</scope>
    <source>
        <strain evidence="3">NAW-5</strain>
    </source>
</reference>
<evidence type="ECO:0000256" key="1">
    <source>
        <dbReference type="SAM" id="Phobius"/>
    </source>
</evidence>
<feature type="transmembrane region" description="Helical" evidence="1">
    <location>
        <begin position="12"/>
        <end position="33"/>
    </location>
</feature>
<sequence>MKLSSGSPTAVLRAMLQGMTKLFAGSILLARLFRLRTEKVL</sequence>
<protein>
    <submittedName>
        <fullName evidence="2">Uncharacterized protein</fullName>
    </submittedName>
</protein>
<dbReference type="EMBL" id="BFAV01000157">
    <property type="protein sequence ID" value="GBF35151.1"/>
    <property type="molecule type" value="Genomic_DNA"/>
</dbReference>
<comment type="caution">
    <text evidence="2">The sequence shown here is derived from an EMBL/GenBank/DDBJ whole genome shotgun (WGS) entry which is preliminary data.</text>
</comment>
<evidence type="ECO:0000313" key="2">
    <source>
        <dbReference type="EMBL" id="GBF35151.1"/>
    </source>
</evidence>
<name>A0A2L2XMH4_9FIRM</name>
<dbReference type="Proteomes" id="UP000239549">
    <property type="component" value="Unassembled WGS sequence"/>
</dbReference>
<evidence type="ECO:0000313" key="3">
    <source>
        <dbReference type="Proteomes" id="UP000239549"/>
    </source>
</evidence>
<keyword evidence="1" id="KW-0472">Membrane</keyword>